<dbReference type="EMBL" id="JAUTXT010000036">
    <property type="protein sequence ID" value="KAK3672074.1"/>
    <property type="molecule type" value="Genomic_DNA"/>
</dbReference>
<dbReference type="RefSeq" id="XP_064689908.1">
    <property type="nucleotide sequence ID" value="XM_064842514.1"/>
</dbReference>
<evidence type="ECO:0000256" key="1">
    <source>
        <dbReference type="ARBA" id="ARBA00004173"/>
    </source>
</evidence>
<evidence type="ECO:0000256" key="6">
    <source>
        <dbReference type="ARBA" id="ARBA00035289"/>
    </source>
</evidence>
<protein>
    <recommendedName>
        <fullName evidence="6">Large ribosomal subunit protein uL29m</fullName>
    </recommendedName>
    <alternativeName>
        <fullName evidence="7">54S ribosomal protein L4, mitochondrial</fullName>
    </alternativeName>
</protein>
<dbReference type="GO" id="GO:0005762">
    <property type="term" value="C:mitochondrial large ribosomal subunit"/>
    <property type="evidence" value="ECO:0007669"/>
    <property type="project" value="TreeGrafter"/>
</dbReference>
<dbReference type="GO" id="GO:0032543">
    <property type="term" value="P:mitochondrial translation"/>
    <property type="evidence" value="ECO:0007669"/>
    <property type="project" value="TreeGrafter"/>
</dbReference>
<dbReference type="GeneID" id="89967072"/>
<accession>A0AAE0WHV0</accession>
<comment type="caution">
    <text evidence="9">The sequence shown here is derived from an EMBL/GenBank/DDBJ whole genome shotgun (WGS) entry which is preliminary data.</text>
</comment>
<dbReference type="PANTHER" id="PTHR21183">
    <property type="entry name" value="RIBOSOMAL PROTEIN L47, MITOCHONDRIAL-RELATED"/>
    <property type="match status" value="1"/>
</dbReference>
<keyword evidence="10" id="KW-1185">Reference proteome</keyword>
<comment type="similarity">
    <text evidence="2">Belongs to the universal ribosomal protein uL29 family.</text>
</comment>
<evidence type="ECO:0000256" key="8">
    <source>
        <dbReference type="SAM" id="MobiDB-lite"/>
    </source>
</evidence>
<dbReference type="Proteomes" id="UP001274830">
    <property type="component" value="Unassembled WGS sequence"/>
</dbReference>
<proteinExistence type="inferred from homology"/>
<feature type="region of interest" description="Disordered" evidence="8">
    <location>
        <begin position="229"/>
        <end position="267"/>
    </location>
</feature>
<keyword evidence="4" id="KW-0496">Mitochondrion</keyword>
<dbReference type="InterPro" id="IPR038340">
    <property type="entry name" value="MRP-L47_sf"/>
</dbReference>
<evidence type="ECO:0000256" key="4">
    <source>
        <dbReference type="ARBA" id="ARBA00023128"/>
    </source>
</evidence>
<dbReference type="Gene3D" id="6.10.330.20">
    <property type="match status" value="1"/>
</dbReference>
<evidence type="ECO:0000256" key="5">
    <source>
        <dbReference type="ARBA" id="ARBA00023274"/>
    </source>
</evidence>
<evidence type="ECO:0000313" key="10">
    <source>
        <dbReference type="Proteomes" id="UP001274830"/>
    </source>
</evidence>
<evidence type="ECO:0000256" key="7">
    <source>
        <dbReference type="ARBA" id="ARBA00035399"/>
    </source>
</evidence>
<gene>
    <name evidence="9" type="primary">MRPL4</name>
    <name evidence="9" type="ORF">LTR78_008044</name>
</gene>
<evidence type="ECO:0000313" key="9">
    <source>
        <dbReference type="EMBL" id="KAK3672074.1"/>
    </source>
</evidence>
<reference evidence="9" key="1">
    <citation type="submission" date="2023-07" db="EMBL/GenBank/DDBJ databases">
        <title>Black Yeasts Isolated from many extreme environments.</title>
        <authorList>
            <person name="Coleine C."/>
            <person name="Stajich J.E."/>
            <person name="Selbmann L."/>
        </authorList>
    </citation>
    <scope>NUCLEOTIDE SEQUENCE</scope>
    <source>
        <strain evidence="9">CCFEE 5485</strain>
    </source>
</reference>
<dbReference type="GO" id="GO:0003735">
    <property type="term" value="F:structural constituent of ribosome"/>
    <property type="evidence" value="ECO:0007669"/>
    <property type="project" value="InterPro"/>
</dbReference>
<dbReference type="PANTHER" id="PTHR21183:SF18">
    <property type="entry name" value="LARGE RIBOSOMAL SUBUNIT PROTEIN UL29M"/>
    <property type="match status" value="1"/>
</dbReference>
<evidence type="ECO:0000256" key="2">
    <source>
        <dbReference type="ARBA" id="ARBA00009254"/>
    </source>
</evidence>
<dbReference type="AlphaFoldDB" id="A0AAE0WHV0"/>
<organism evidence="9 10">
    <name type="scientific">Recurvomyces mirabilis</name>
    <dbReference type="NCBI Taxonomy" id="574656"/>
    <lineage>
        <taxon>Eukaryota</taxon>
        <taxon>Fungi</taxon>
        <taxon>Dikarya</taxon>
        <taxon>Ascomycota</taxon>
        <taxon>Pezizomycotina</taxon>
        <taxon>Dothideomycetes</taxon>
        <taxon>Dothideomycetidae</taxon>
        <taxon>Mycosphaerellales</taxon>
        <taxon>Teratosphaeriaceae</taxon>
        <taxon>Recurvomyces</taxon>
    </lineage>
</organism>
<dbReference type="InterPro" id="IPR010729">
    <property type="entry name" value="Ribosomal_uL29_mit"/>
</dbReference>
<evidence type="ECO:0000256" key="3">
    <source>
        <dbReference type="ARBA" id="ARBA00022980"/>
    </source>
</evidence>
<keyword evidence="3 9" id="KW-0689">Ribosomal protein</keyword>
<comment type="subcellular location">
    <subcellularLocation>
        <location evidence="1">Mitochondrion</location>
    </subcellularLocation>
</comment>
<keyword evidence="5" id="KW-0687">Ribonucleoprotein</keyword>
<name>A0AAE0WHV0_9PEZI</name>
<dbReference type="Pfam" id="PF06984">
    <property type="entry name" value="MRP-L47"/>
    <property type="match status" value="1"/>
</dbReference>
<sequence length="267" mass="29643">MASIHCSSASLLRSVFTTTTTRASVLPPAFLVPAFNITQTSSFSSTTPAQARKDGNRNRGVSALRHTGIGRKQKLGVSLANLPKPVLDPQKRSTVDVDEDHGLWDFFYPSRELFPTPEESHAHGRAWTVPELRVKDWDDLHRLWWTCVKENNRSATAMLARQKAAARSGMYGDYEANARHEVVAETMKKIKFVLTERWYAWENARMSAMEDEEVDLYADVEKGEEAYLPGRAGDEPLALGTKADALTDSGKAIPPPDAAGTTREARL</sequence>